<organism evidence="2 3">
    <name type="scientific">Candidatus Desulfaltia bathyphila</name>
    <dbReference type="NCBI Taxonomy" id="2841697"/>
    <lineage>
        <taxon>Bacteria</taxon>
        <taxon>Pseudomonadati</taxon>
        <taxon>Thermodesulfobacteriota</taxon>
        <taxon>Desulfobacteria</taxon>
        <taxon>Desulfobacterales</taxon>
        <taxon>Desulfobacterales incertae sedis</taxon>
        <taxon>Candidatus Desulfaltia</taxon>
    </lineage>
</organism>
<name>A0A8J6T8B6_9BACT</name>
<dbReference type="AlphaFoldDB" id="A0A8J6T8B6"/>
<keyword evidence="1" id="KW-0472">Membrane</keyword>
<reference evidence="2 3" key="1">
    <citation type="submission" date="2020-08" db="EMBL/GenBank/DDBJ databases">
        <title>Bridging the membrane lipid divide: bacteria of the FCB group superphylum have the potential to synthesize archaeal ether lipids.</title>
        <authorList>
            <person name="Villanueva L."/>
            <person name="Von Meijenfeldt F.A.B."/>
            <person name="Westbye A.B."/>
            <person name="Yadav S."/>
            <person name="Hopmans E.C."/>
            <person name="Dutilh B.E."/>
            <person name="Sinninghe Damste J.S."/>
        </authorList>
    </citation>
    <scope>NUCLEOTIDE SEQUENCE [LARGE SCALE GENOMIC DNA]</scope>
    <source>
        <strain evidence="2">NIOZ-UU82</strain>
    </source>
</reference>
<evidence type="ECO:0000313" key="2">
    <source>
        <dbReference type="EMBL" id="MBC8199694.1"/>
    </source>
</evidence>
<dbReference type="Proteomes" id="UP000603545">
    <property type="component" value="Unassembled WGS sequence"/>
</dbReference>
<evidence type="ECO:0000256" key="1">
    <source>
        <dbReference type="SAM" id="Phobius"/>
    </source>
</evidence>
<evidence type="ECO:0000313" key="3">
    <source>
        <dbReference type="Proteomes" id="UP000603545"/>
    </source>
</evidence>
<accession>A0A8J6T8B6</accession>
<feature type="transmembrane region" description="Helical" evidence="1">
    <location>
        <begin position="25"/>
        <end position="44"/>
    </location>
</feature>
<keyword evidence="1" id="KW-1133">Transmembrane helix</keyword>
<proteinExistence type="predicted"/>
<gene>
    <name evidence="2" type="ORF">H8E80_06585</name>
</gene>
<keyword evidence="1" id="KW-0812">Transmembrane</keyword>
<comment type="caution">
    <text evidence="2">The sequence shown here is derived from an EMBL/GenBank/DDBJ whole genome shotgun (WGS) entry which is preliminary data.</text>
</comment>
<protein>
    <submittedName>
        <fullName evidence="2">Uncharacterized protein</fullName>
    </submittedName>
</protein>
<sequence length="216" mass="24726">MFILNYCKTFFFKTIRNSCIKNRPIFFPAVILGVFCLITSTGYAQQTVDVANMFPEQLLDLEISKSQEGAEGNKGYGYSKQYALPGEEAKPNSYIGIVLIELSRQSLRRDRLGPGVTKSKWQRSLQQYIDKAPPGTSDDEINSVYRAIGSGGWADDKNRGNTFRVVMEVNRPGKRLIGFFRFYNYMCYVDSIGNKYATYEYFDEAFRLILARLGWL</sequence>
<dbReference type="EMBL" id="JACNLL010000060">
    <property type="protein sequence ID" value="MBC8199694.1"/>
    <property type="molecule type" value="Genomic_DNA"/>
</dbReference>